<keyword evidence="3" id="KW-1185">Reference proteome</keyword>
<feature type="compositionally biased region" description="Polar residues" evidence="1">
    <location>
        <begin position="17"/>
        <end position="31"/>
    </location>
</feature>
<protein>
    <submittedName>
        <fullName evidence="2">Uncharacterized protein</fullName>
    </submittedName>
</protein>
<reference evidence="2 3" key="1">
    <citation type="submission" date="2021-06" db="EMBL/GenBank/DDBJ databases">
        <title>Caerostris extrusa draft genome.</title>
        <authorList>
            <person name="Kono N."/>
            <person name="Arakawa K."/>
        </authorList>
    </citation>
    <scope>NUCLEOTIDE SEQUENCE [LARGE SCALE GENOMIC DNA]</scope>
</reference>
<dbReference type="EMBL" id="BPLR01008923">
    <property type="protein sequence ID" value="GIY28255.1"/>
    <property type="molecule type" value="Genomic_DNA"/>
</dbReference>
<evidence type="ECO:0000256" key="1">
    <source>
        <dbReference type="SAM" id="MobiDB-lite"/>
    </source>
</evidence>
<comment type="caution">
    <text evidence="2">The sequence shown here is derived from an EMBL/GenBank/DDBJ whole genome shotgun (WGS) entry which is preliminary data.</text>
</comment>
<feature type="region of interest" description="Disordered" evidence="1">
    <location>
        <begin position="1"/>
        <end position="32"/>
    </location>
</feature>
<evidence type="ECO:0000313" key="3">
    <source>
        <dbReference type="Proteomes" id="UP001054945"/>
    </source>
</evidence>
<accession>A0AAV4S3N0</accession>
<organism evidence="2 3">
    <name type="scientific">Caerostris extrusa</name>
    <name type="common">Bark spider</name>
    <name type="synonym">Caerostris bankana</name>
    <dbReference type="NCBI Taxonomy" id="172846"/>
    <lineage>
        <taxon>Eukaryota</taxon>
        <taxon>Metazoa</taxon>
        <taxon>Ecdysozoa</taxon>
        <taxon>Arthropoda</taxon>
        <taxon>Chelicerata</taxon>
        <taxon>Arachnida</taxon>
        <taxon>Araneae</taxon>
        <taxon>Araneomorphae</taxon>
        <taxon>Entelegynae</taxon>
        <taxon>Araneoidea</taxon>
        <taxon>Araneidae</taxon>
        <taxon>Caerostris</taxon>
    </lineage>
</organism>
<sequence length="98" mass="10922">MLKASRRKVESGFHLPDSQSSDQLSGCTSPPVSHCCSWLSTSVVPCIVSSHAIDWTVSLERNVVESDLNTGNKTLYRNCDAMCRKNNFEELFKIISDL</sequence>
<proteinExistence type="predicted"/>
<name>A0AAV4S3N0_CAEEX</name>
<dbReference type="Proteomes" id="UP001054945">
    <property type="component" value="Unassembled WGS sequence"/>
</dbReference>
<gene>
    <name evidence="2" type="ORF">CEXT_769671</name>
</gene>
<evidence type="ECO:0000313" key="2">
    <source>
        <dbReference type="EMBL" id="GIY28255.1"/>
    </source>
</evidence>
<dbReference type="AlphaFoldDB" id="A0AAV4S3N0"/>